<reference evidence="1 2" key="1">
    <citation type="journal article" date="2016" name="Sci. Rep.">
        <title>The Dendrobium catenatum Lindl. genome sequence provides insights into polysaccharide synthase, floral development and adaptive evolution.</title>
        <authorList>
            <person name="Zhang G.Q."/>
            <person name="Xu Q."/>
            <person name="Bian C."/>
            <person name="Tsai W.C."/>
            <person name="Yeh C.M."/>
            <person name="Liu K.W."/>
            <person name="Yoshida K."/>
            <person name="Zhang L.S."/>
            <person name="Chang S.B."/>
            <person name="Chen F."/>
            <person name="Shi Y."/>
            <person name="Su Y.Y."/>
            <person name="Zhang Y.Q."/>
            <person name="Chen L.J."/>
            <person name="Yin Y."/>
            <person name="Lin M."/>
            <person name="Huang H."/>
            <person name="Deng H."/>
            <person name="Wang Z.W."/>
            <person name="Zhu S.L."/>
            <person name="Zhao X."/>
            <person name="Deng C."/>
            <person name="Niu S.C."/>
            <person name="Huang J."/>
            <person name="Wang M."/>
            <person name="Liu G.H."/>
            <person name="Yang H.J."/>
            <person name="Xiao X.J."/>
            <person name="Hsiao Y.Y."/>
            <person name="Wu W.L."/>
            <person name="Chen Y.Y."/>
            <person name="Mitsuda N."/>
            <person name="Ohme-Takagi M."/>
            <person name="Luo Y.B."/>
            <person name="Van de Peer Y."/>
            <person name="Liu Z.J."/>
        </authorList>
    </citation>
    <scope>NUCLEOTIDE SEQUENCE [LARGE SCALE GENOMIC DNA]</scope>
    <source>
        <tissue evidence="1">The whole plant</tissue>
    </source>
</reference>
<reference evidence="1 2" key="2">
    <citation type="journal article" date="2017" name="Nature">
        <title>The Apostasia genome and the evolution of orchids.</title>
        <authorList>
            <person name="Zhang G.Q."/>
            <person name="Liu K.W."/>
            <person name="Li Z."/>
            <person name="Lohaus R."/>
            <person name="Hsiao Y.Y."/>
            <person name="Niu S.C."/>
            <person name="Wang J.Y."/>
            <person name="Lin Y.C."/>
            <person name="Xu Q."/>
            <person name="Chen L.J."/>
            <person name="Yoshida K."/>
            <person name="Fujiwara S."/>
            <person name="Wang Z.W."/>
            <person name="Zhang Y.Q."/>
            <person name="Mitsuda N."/>
            <person name="Wang M."/>
            <person name="Liu G.H."/>
            <person name="Pecoraro L."/>
            <person name="Huang H.X."/>
            <person name="Xiao X.J."/>
            <person name="Lin M."/>
            <person name="Wu X.Y."/>
            <person name="Wu W.L."/>
            <person name="Chen Y.Y."/>
            <person name="Chang S.B."/>
            <person name="Sakamoto S."/>
            <person name="Ohme-Takagi M."/>
            <person name="Yagi M."/>
            <person name="Zeng S.J."/>
            <person name="Shen C.Y."/>
            <person name="Yeh C.M."/>
            <person name="Luo Y.B."/>
            <person name="Tsai W.C."/>
            <person name="Van de Peer Y."/>
            <person name="Liu Z.J."/>
        </authorList>
    </citation>
    <scope>NUCLEOTIDE SEQUENCE [LARGE SCALE GENOMIC DNA]</scope>
    <source>
        <tissue evidence="1">The whole plant</tissue>
    </source>
</reference>
<name>A0A2I0W1G8_9ASPA</name>
<accession>A0A2I0W1G8</accession>
<dbReference type="Proteomes" id="UP000233837">
    <property type="component" value="Unassembled WGS sequence"/>
</dbReference>
<protein>
    <submittedName>
        <fullName evidence="1">Uncharacterized protein</fullName>
    </submittedName>
</protein>
<sequence>MEEAVLQTEKVAKDKEIQKVQSQKIMEMSTMEINGANSISTKSFNIVSKNKFDILDGLVEEGEIVFFEVIGSNIIEGMKGLNKDTKVNFKSNMEGMKEVIEMKEGGSSNIKRK</sequence>
<evidence type="ECO:0000313" key="2">
    <source>
        <dbReference type="Proteomes" id="UP000233837"/>
    </source>
</evidence>
<keyword evidence="2" id="KW-1185">Reference proteome</keyword>
<proteinExistence type="predicted"/>
<organism evidence="1 2">
    <name type="scientific">Dendrobium catenatum</name>
    <dbReference type="NCBI Taxonomy" id="906689"/>
    <lineage>
        <taxon>Eukaryota</taxon>
        <taxon>Viridiplantae</taxon>
        <taxon>Streptophyta</taxon>
        <taxon>Embryophyta</taxon>
        <taxon>Tracheophyta</taxon>
        <taxon>Spermatophyta</taxon>
        <taxon>Magnoliopsida</taxon>
        <taxon>Liliopsida</taxon>
        <taxon>Asparagales</taxon>
        <taxon>Orchidaceae</taxon>
        <taxon>Epidendroideae</taxon>
        <taxon>Malaxideae</taxon>
        <taxon>Dendrobiinae</taxon>
        <taxon>Dendrobium</taxon>
    </lineage>
</organism>
<gene>
    <name evidence="1" type="ORF">MA16_Dca027454</name>
</gene>
<dbReference type="AlphaFoldDB" id="A0A2I0W1G8"/>
<dbReference type="EMBL" id="KZ503027">
    <property type="protein sequence ID" value="PKU69513.1"/>
    <property type="molecule type" value="Genomic_DNA"/>
</dbReference>
<evidence type="ECO:0000313" key="1">
    <source>
        <dbReference type="EMBL" id="PKU69513.1"/>
    </source>
</evidence>